<dbReference type="InterPro" id="IPR049255">
    <property type="entry name" value="Apc1_N"/>
</dbReference>
<dbReference type="GO" id="GO:0007091">
    <property type="term" value="P:metaphase/anaphase transition of mitotic cell cycle"/>
    <property type="evidence" value="ECO:0007669"/>
    <property type="project" value="TreeGrafter"/>
</dbReference>
<feature type="region of interest" description="Disordered" evidence="5">
    <location>
        <begin position="727"/>
        <end position="747"/>
    </location>
</feature>
<dbReference type="InterPro" id="IPR011989">
    <property type="entry name" value="ARM-like"/>
</dbReference>
<evidence type="ECO:0000259" key="6">
    <source>
        <dbReference type="Pfam" id="PF12859"/>
    </source>
</evidence>
<evidence type="ECO:0000256" key="2">
    <source>
        <dbReference type="ARBA" id="ARBA00022618"/>
    </source>
</evidence>
<dbReference type="Gene3D" id="1.25.10.10">
    <property type="entry name" value="Leucine-rich Repeat Variant"/>
    <property type="match status" value="2"/>
</dbReference>
<dbReference type="EMBL" id="MCFI01000005">
    <property type="protein sequence ID" value="ORY85087.1"/>
    <property type="molecule type" value="Genomic_DNA"/>
</dbReference>
<organism evidence="7 8">
    <name type="scientific">Protomyces lactucae-debilis</name>
    <dbReference type="NCBI Taxonomy" id="2754530"/>
    <lineage>
        <taxon>Eukaryota</taxon>
        <taxon>Fungi</taxon>
        <taxon>Dikarya</taxon>
        <taxon>Ascomycota</taxon>
        <taxon>Taphrinomycotina</taxon>
        <taxon>Taphrinomycetes</taxon>
        <taxon>Taphrinales</taxon>
        <taxon>Protomycetaceae</taxon>
        <taxon>Protomyces</taxon>
    </lineage>
</organism>
<evidence type="ECO:0000313" key="8">
    <source>
        <dbReference type="Proteomes" id="UP000193685"/>
    </source>
</evidence>
<name>A0A1Y2FNB8_PROLT</name>
<comment type="similarity">
    <text evidence="1">Belongs to the APC1 family.</text>
</comment>
<feature type="domain" description="Anaphase-promoting complex subunit 1 N-terminal" evidence="6">
    <location>
        <begin position="33"/>
        <end position="178"/>
    </location>
</feature>
<dbReference type="GO" id="GO:0031145">
    <property type="term" value="P:anaphase-promoting complex-dependent catabolic process"/>
    <property type="evidence" value="ECO:0007669"/>
    <property type="project" value="TreeGrafter"/>
</dbReference>
<proteinExistence type="inferred from homology"/>
<keyword evidence="2" id="KW-0132">Cell division</keyword>
<keyword evidence="4" id="KW-0131">Cell cycle</keyword>
<dbReference type="GeneID" id="63784791"/>
<accession>A0A1Y2FNB8</accession>
<evidence type="ECO:0000256" key="3">
    <source>
        <dbReference type="ARBA" id="ARBA00022776"/>
    </source>
</evidence>
<gene>
    <name evidence="7" type="ORF">BCR37DRAFT_355995</name>
</gene>
<reference evidence="7 8" key="1">
    <citation type="submission" date="2016-07" db="EMBL/GenBank/DDBJ databases">
        <title>Pervasive Adenine N6-methylation of Active Genes in Fungi.</title>
        <authorList>
            <consortium name="DOE Joint Genome Institute"/>
            <person name="Mondo S.J."/>
            <person name="Dannebaum R.O."/>
            <person name="Kuo R.C."/>
            <person name="Labutti K."/>
            <person name="Haridas S."/>
            <person name="Kuo A."/>
            <person name="Salamov A."/>
            <person name="Ahrendt S.R."/>
            <person name="Lipzen A."/>
            <person name="Sullivan W."/>
            <person name="Andreopoulos W.B."/>
            <person name="Clum A."/>
            <person name="Lindquist E."/>
            <person name="Daum C."/>
            <person name="Ramamoorthy G.K."/>
            <person name="Gryganskyi A."/>
            <person name="Culley D."/>
            <person name="Magnuson J.K."/>
            <person name="James T.Y."/>
            <person name="O'Malley M.A."/>
            <person name="Stajich J.E."/>
            <person name="Spatafora J.W."/>
            <person name="Visel A."/>
            <person name="Grigoriev I.V."/>
        </authorList>
    </citation>
    <scope>NUCLEOTIDE SEQUENCE [LARGE SCALE GENOMIC DNA]</scope>
    <source>
        <strain evidence="7 8">12-1054</strain>
    </source>
</reference>
<dbReference type="GO" id="GO:0070979">
    <property type="term" value="P:protein K11-linked ubiquitination"/>
    <property type="evidence" value="ECO:0007669"/>
    <property type="project" value="TreeGrafter"/>
</dbReference>
<dbReference type="PANTHER" id="PTHR12827">
    <property type="entry name" value="MEIOTIC CHECKPOINT REGULATOR TSG24 FAMILY MEMBER"/>
    <property type="match status" value="1"/>
</dbReference>
<protein>
    <recommendedName>
        <fullName evidence="6">Anaphase-promoting complex subunit 1 N-terminal domain-containing protein</fullName>
    </recommendedName>
</protein>
<dbReference type="RefSeq" id="XP_040726870.1">
    <property type="nucleotide sequence ID" value="XM_040868192.1"/>
</dbReference>
<dbReference type="InterPro" id="IPR024990">
    <property type="entry name" value="Apc1"/>
</dbReference>
<evidence type="ECO:0000256" key="5">
    <source>
        <dbReference type="SAM" id="MobiDB-lite"/>
    </source>
</evidence>
<evidence type="ECO:0000256" key="1">
    <source>
        <dbReference type="ARBA" id="ARBA00010547"/>
    </source>
</evidence>
<evidence type="ECO:0000256" key="4">
    <source>
        <dbReference type="ARBA" id="ARBA00023306"/>
    </source>
</evidence>
<dbReference type="Pfam" id="PF12859">
    <property type="entry name" value="ANAPC1"/>
    <property type="match status" value="1"/>
</dbReference>
<dbReference type="GO" id="GO:0005680">
    <property type="term" value="C:anaphase-promoting complex"/>
    <property type="evidence" value="ECO:0007669"/>
    <property type="project" value="InterPro"/>
</dbReference>
<dbReference type="STRING" id="56484.A0A1Y2FNB8"/>
<sequence>MSGFILGVRHLSSCEPAAYDYLRKHGLSTTYKDWQLVPDSADNEELLITGTTVIWTSGRVLKRAFDFAADGQPILHALFVSFPTPESDLKASTPISQDGARQPRFASSRNAFKSTAHLRHLPASLNKTEVLERALVIILEELAYIYYDDGRRDVIHIPFRVKRAFPGAKGLLMERDVDRALVKEEALPTLFCLPRPLDEIGVITAKDNRWTIADEVIYTGNGLLISSNKETNTTTLWSLDYTEKDASEASLHSNRLSQARRRSSILRPSASMGPDDFHSIRTDSLHFDRVVIGDMDPALLFSEAESLRKDAVLTPIETIAIACDLHLPKAIVLKDQKSLVVMLRTQDQRGLTFVLKRSSSGRFAVVKTDKMAILDMIGMGSYALLRHQDETLYLHSPLGLRIQVDGLRKGVLIGSRGSTVWTKAHDCAQMESFELTLLVEPLVQKLLSALQVILSRQHHEQLYFAMLHAQRSQSQFDAFVSTLSAGFLQPCVLSDVDPAFMPILQLFEGCDLSFSKLYYPQIVLAIHFVCEELALDVLTAHASAKLIPILLQMSSWLAWPAYVFLYQERLTEACSIDERPLAHIAVASPTDPPPSVLAWVEQRARGKRLAVQTIDMLSTSRGPYRQGKEVISTCPLTQSLLHVYDSLFSSSKTLHQGVELMARQLTIDQIDKLPQPLAIPLRDAIRCCGLSPSSDWTAETLRFVGRHDLADFLSQTHSDQPIVRLQTETQTTEEASRSEANGQVSTGETRHRNMLRMIWPGDLRIQELEKMLCYSKPAVVSMPENENLGEADVVRLQESVARNVAKRTLASPVGFGIFEYDSADPMPTEMFAQQELNLDVKFKPVSFTVAEDKEYMTPQFKMWGQFHNGCAAGLSISPKAQGVSASWIVYNKPAELNDKHAGFLLGLGLNGHLKVMATWHAFNYLTSKHTMTSIGLLLGMSASFLGTMDSMITKLLSVHVLALLPHGANELNLSGQTQAAGLMGIGLLHFNTKHRRMTEVMLGEICAQDKSEDHFRDESYRLSAGLSLGFINVGLGPDLKSVSDAQMFKSLLACVYGDKREKHDLDVKIPGAVMALGLLFLQTGNLDIAKKLAAPATEHDLEHVRPDILMLRVLASRLICWSSITPTEAFVASVLPSFMQPIASLRDQKVLETDDLALYYMLTGGCFAMGIRYAGTHNLAARDVLLCYLDRFLRLSHLPATSFDQKACKIAIRSCVGVLCLSCAMVVAGTGDLQVMRRLRVVHYCTEADISFGAYLAVEMALGLLIMGGGRYSLASTKLATASLVVSCYPILPNAVADNGAHLQALRHLWVLAVEPRCIIPRDTLTRAICSLPLRLTMQDQSIREVLAPCLLPPLEQVQSVTLASQAFLPVTLQFAAAEEGCRHLAAFKEDQTLWVSKKTDQEEHLVNPRLEALEDDTSAALNQAIHAVLPNRKETADSLVRLMTMDDAQGDDAAAFMAREVCARTRGPFQLQGLDLVATYMHITTRGRLKDKFVGCQQRLLSEEDASMLGLRLWQARRR</sequence>
<dbReference type="Proteomes" id="UP000193685">
    <property type="component" value="Unassembled WGS sequence"/>
</dbReference>
<evidence type="ECO:0000313" key="7">
    <source>
        <dbReference type="EMBL" id="ORY85087.1"/>
    </source>
</evidence>
<dbReference type="GO" id="GO:0051301">
    <property type="term" value="P:cell division"/>
    <property type="evidence" value="ECO:0007669"/>
    <property type="project" value="UniProtKB-KW"/>
</dbReference>
<dbReference type="PANTHER" id="PTHR12827:SF3">
    <property type="entry name" value="ANAPHASE-PROMOTING COMPLEX SUBUNIT 1"/>
    <property type="match status" value="1"/>
</dbReference>
<dbReference type="OMA" id="CHRRMSE"/>
<comment type="caution">
    <text evidence="7">The sequence shown here is derived from an EMBL/GenBank/DDBJ whole genome shotgun (WGS) entry which is preliminary data.</text>
</comment>
<dbReference type="OrthoDB" id="26401at2759"/>
<keyword evidence="8" id="KW-1185">Reference proteome</keyword>
<dbReference type="GO" id="GO:0060090">
    <property type="term" value="F:molecular adaptor activity"/>
    <property type="evidence" value="ECO:0007669"/>
    <property type="project" value="TreeGrafter"/>
</dbReference>
<keyword evidence="3" id="KW-0498">Mitosis</keyword>